<dbReference type="InterPro" id="IPR001251">
    <property type="entry name" value="CRAL-TRIO_dom"/>
</dbReference>
<dbReference type="PANTHER" id="PTHR22826:SF106">
    <property type="entry name" value="TRIO, ISOFORM A"/>
    <property type="match status" value="1"/>
</dbReference>
<evidence type="ECO:0000256" key="1">
    <source>
        <dbReference type="ARBA" id="ARBA00022658"/>
    </source>
</evidence>
<reference evidence="3 4" key="1">
    <citation type="journal article" date="2013" name="Proc. Natl. Acad. Sci. U.S.A.">
        <title>The king cobra genome reveals dynamic gene evolution and adaptation in the snake venom system.</title>
        <authorList>
            <person name="Vonk F.J."/>
            <person name="Casewell N.R."/>
            <person name="Henkel C.V."/>
            <person name="Heimberg A.M."/>
            <person name="Jansen H.J."/>
            <person name="McCleary R.J."/>
            <person name="Kerkkamp H.M."/>
            <person name="Vos R.A."/>
            <person name="Guerreiro I."/>
            <person name="Calvete J.J."/>
            <person name="Wuster W."/>
            <person name="Woods A.E."/>
            <person name="Logan J.M."/>
            <person name="Harrison R.A."/>
            <person name="Castoe T.A."/>
            <person name="de Koning A.P."/>
            <person name="Pollock D.D."/>
            <person name="Yandell M."/>
            <person name="Calderon D."/>
            <person name="Renjifo C."/>
            <person name="Currier R.B."/>
            <person name="Salgado D."/>
            <person name="Pla D."/>
            <person name="Sanz L."/>
            <person name="Hyder A.S."/>
            <person name="Ribeiro J.M."/>
            <person name="Arntzen J.W."/>
            <person name="van den Thillart G.E."/>
            <person name="Boetzer M."/>
            <person name="Pirovano W."/>
            <person name="Dirks R.P."/>
            <person name="Spaink H.P."/>
            <person name="Duboule D."/>
            <person name="McGlinn E."/>
            <person name="Kini R.M."/>
            <person name="Richardson M.K."/>
        </authorList>
    </citation>
    <scope>NUCLEOTIDE SEQUENCE</scope>
    <source>
        <tissue evidence="3">Blood</tissue>
    </source>
</reference>
<dbReference type="Pfam" id="PF00650">
    <property type="entry name" value="CRAL_TRIO"/>
    <property type="match status" value="1"/>
</dbReference>
<dbReference type="InterPro" id="IPR002017">
    <property type="entry name" value="Spectrin_repeat"/>
</dbReference>
<dbReference type="Gene3D" id="1.20.58.60">
    <property type="match status" value="3"/>
</dbReference>
<sequence length="755" mass="86534">MAGSFRNDGLKAADVLPILKEKVAFVSGGRDKRGGPILTFPARSNHDRIRQEDLRKLVTYLASVPRPTLDIIYSMFNPYSEDVCKRGFTVIIDMRGSKWDLIKPLLKTLQEAFPAEIHVALIIKPDNFWQKQKTNFGSSKFIFETSMVSVEGLTKLVDPSQLTEEFEGTLDYNHDEWIELRVSLEEFFNSAIHLLSRLEDLQEMLARKEFPVDVEGSRRLIDEHTQLKKKVIKAPVEELDREGQRLLQCIRCSDGFSGRNCIPGSADFQSLVPKITSLLDKLHSTRQHLHQMWHVRKLKLDQCFQLRLFEQDAEKMFDWISHNKELFLQSHTEIGVSYQHALDLQTQHNHFAMNSMNAYVNINRIMSVASRLSEAGHYASQQIKQISTQLDQEWKSFAAALDERSTILAMSAVFHQKAEQFLSGVDAWCKMCSEGGLPSEMQNLELAIHHHQSLYEQVTQAYTEVSQDGKALLDVLQRPLSPGNSESLTATANYSKAVHQVLDVVHEVLHHQRRLESIWQHRKVRLHQRLQLCVFQQDVQQVLDWIENHGEAFLSKHTGVGKSLHRARALQKRHDDFEEVAQNTYTNADKLLEAAEQLAQTGECDPEEIYKAARHLEVRIQDFVRRVEQRKLLLDMSVSFHTHTKEVSLVFLLLAAVALHVAQRLELKRLNLLQSIQVSLSPPLSSVPPRNSLGDTGFELWTWMEDLQKELLEDVCADSVDAVQELIKQFQQQQTATLDATLNVIKEGEDLIQQL</sequence>
<dbReference type="PANTHER" id="PTHR22826">
    <property type="entry name" value="RHO GUANINE EXCHANGE FACTOR-RELATED"/>
    <property type="match status" value="1"/>
</dbReference>
<keyword evidence="4" id="KW-1185">Reference proteome</keyword>
<comment type="caution">
    <text evidence="3">The sequence shown here is derived from an EMBL/GenBank/DDBJ whole genome shotgun (WGS) entry which is preliminary data.</text>
</comment>
<feature type="non-terminal residue" evidence="3">
    <location>
        <position position="1"/>
    </location>
</feature>
<feature type="domain" description="CRAL-TRIO" evidence="2">
    <location>
        <begin position="15"/>
        <end position="174"/>
    </location>
</feature>
<dbReference type="Gene3D" id="3.40.525.10">
    <property type="entry name" value="CRAL-TRIO lipid binding domain"/>
    <property type="match status" value="1"/>
</dbReference>
<gene>
    <name evidence="3" type="primary">Kalrn</name>
    <name evidence="3" type="ORF">L345_06775</name>
</gene>
<dbReference type="CDD" id="cd00170">
    <property type="entry name" value="SEC14"/>
    <property type="match status" value="1"/>
</dbReference>
<dbReference type="OrthoDB" id="10256089at2759"/>
<feature type="non-terminal residue" evidence="3">
    <location>
        <position position="755"/>
    </location>
</feature>
<dbReference type="FunFam" id="3.40.525.10:FF:000003">
    <property type="entry name" value="kalirin isoform X2"/>
    <property type="match status" value="1"/>
</dbReference>
<dbReference type="SMART" id="SM00150">
    <property type="entry name" value="SPEC"/>
    <property type="match status" value="4"/>
</dbReference>
<evidence type="ECO:0000313" key="3">
    <source>
        <dbReference type="EMBL" id="ETE67438.1"/>
    </source>
</evidence>
<dbReference type="GO" id="GO:0019898">
    <property type="term" value="C:extrinsic component of membrane"/>
    <property type="evidence" value="ECO:0007669"/>
    <property type="project" value="TreeGrafter"/>
</dbReference>
<keyword evidence="1" id="KW-0344">Guanine-nucleotide releasing factor</keyword>
<dbReference type="EMBL" id="AZIM01001296">
    <property type="protein sequence ID" value="ETE67438.1"/>
    <property type="molecule type" value="Genomic_DNA"/>
</dbReference>
<dbReference type="GO" id="GO:0007411">
    <property type="term" value="P:axon guidance"/>
    <property type="evidence" value="ECO:0007669"/>
    <property type="project" value="TreeGrafter"/>
</dbReference>
<dbReference type="AlphaFoldDB" id="V8P0J4"/>
<dbReference type="FunFam" id="1.20.58.60:FF:000034">
    <property type="entry name" value="kalirin isoform X2"/>
    <property type="match status" value="1"/>
</dbReference>
<dbReference type="InterPro" id="IPR051336">
    <property type="entry name" value="RhoGEF_Guanine_NuclExch_SF"/>
</dbReference>
<dbReference type="SUPFAM" id="SSF46966">
    <property type="entry name" value="Spectrin repeat"/>
    <property type="match status" value="3"/>
</dbReference>
<dbReference type="SUPFAM" id="SSF52087">
    <property type="entry name" value="CRAL/TRIO domain"/>
    <property type="match status" value="1"/>
</dbReference>
<evidence type="ECO:0000313" key="4">
    <source>
        <dbReference type="Proteomes" id="UP000018936"/>
    </source>
</evidence>
<dbReference type="GO" id="GO:0005737">
    <property type="term" value="C:cytoplasm"/>
    <property type="evidence" value="ECO:0007669"/>
    <property type="project" value="TreeGrafter"/>
</dbReference>
<accession>V8P0J4</accession>
<dbReference type="InterPro" id="IPR036865">
    <property type="entry name" value="CRAL-TRIO_dom_sf"/>
</dbReference>
<dbReference type="CDD" id="cd00176">
    <property type="entry name" value="SPEC"/>
    <property type="match status" value="3"/>
</dbReference>
<dbReference type="FunFam" id="1.20.58.60:FF:000015">
    <property type="entry name" value="triple functional domain protein-like"/>
    <property type="match status" value="1"/>
</dbReference>
<organism evidence="3 4">
    <name type="scientific">Ophiophagus hannah</name>
    <name type="common">King cobra</name>
    <name type="synonym">Naja hannah</name>
    <dbReference type="NCBI Taxonomy" id="8665"/>
    <lineage>
        <taxon>Eukaryota</taxon>
        <taxon>Metazoa</taxon>
        <taxon>Chordata</taxon>
        <taxon>Craniata</taxon>
        <taxon>Vertebrata</taxon>
        <taxon>Euteleostomi</taxon>
        <taxon>Lepidosauria</taxon>
        <taxon>Squamata</taxon>
        <taxon>Bifurcata</taxon>
        <taxon>Unidentata</taxon>
        <taxon>Episquamata</taxon>
        <taxon>Toxicofera</taxon>
        <taxon>Serpentes</taxon>
        <taxon>Colubroidea</taxon>
        <taxon>Elapidae</taxon>
        <taxon>Elapinae</taxon>
        <taxon>Ophiophagus</taxon>
    </lineage>
</organism>
<dbReference type="InterPro" id="IPR018159">
    <property type="entry name" value="Spectrin/alpha-actinin"/>
</dbReference>
<protein>
    <submittedName>
        <fullName evidence="3">Kalirin</fullName>
    </submittedName>
</protein>
<dbReference type="SMART" id="SM00516">
    <property type="entry name" value="SEC14"/>
    <property type="match status" value="1"/>
</dbReference>
<dbReference type="PROSITE" id="PS50191">
    <property type="entry name" value="CRAL_TRIO"/>
    <property type="match status" value="1"/>
</dbReference>
<dbReference type="Pfam" id="PF00435">
    <property type="entry name" value="Spectrin"/>
    <property type="match status" value="2"/>
</dbReference>
<evidence type="ECO:0000259" key="2">
    <source>
        <dbReference type="PROSITE" id="PS50191"/>
    </source>
</evidence>
<name>V8P0J4_OPHHA</name>
<dbReference type="GO" id="GO:0005085">
    <property type="term" value="F:guanyl-nucleotide exchange factor activity"/>
    <property type="evidence" value="ECO:0007669"/>
    <property type="project" value="UniProtKB-KW"/>
</dbReference>
<dbReference type="Proteomes" id="UP000018936">
    <property type="component" value="Unassembled WGS sequence"/>
</dbReference>
<proteinExistence type="predicted"/>